<evidence type="ECO:0000313" key="2">
    <source>
        <dbReference type="Proteomes" id="UP000230423"/>
    </source>
</evidence>
<dbReference type="OrthoDB" id="5864198at2759"/>
<organism evidence="1 2">
    <name type="scientific">Teladorsagia circumcincta</name>
    <name type="common">Brown stomach worm</name>
    <name type="synonym">Ostertagia circumcincta</name>
    <dbReference type="NCBI Taxonomy" id="45464"/>
    <lineage>
        <taxon>Eukaryota</taxon>
        <taxon>Metazoa</taxon>
        <taxon>Ecdysozoa</taxon>
        <taxon>Nematoda</taxon>
        <taxon>Chromadorea</taxon>
        <taxon>Rhabditida</taxon>
        <taxon>Rhabditina</taxon>
        <taxon>Rhabditomorpha</taxon>
        <taxon>Strongyloidea</taxon>
        <taxon>Trichostrongylidae</taxon>
        <taxon>Teladorsagia</taxon>
    </lineage>
</organism>
<evidence type="ECO:0000313" key="1">
    <source>
        <dbReference type="EMBL" id="PIO54237.1"/>
    </source>
</evidence>
<sequence length="96" mass="10617">LPTLPSRIIELCLQCHSGSTEARQLLQLATHINEPSILNGMDLEELLDDEMVTMILCETVAVADRVAFLAAILERKPHISISSEMLLKMARSSSDQ</sequence>
<feature type="non-terminal residue" evidence="1">
    <location>
        <position position="1"/>
    </location>
</feature>
<dbReference type="EMBL" id="KZ399600">
    <property type="protein sequence ID" value="PIO54237.1"/>
    <property type="molecule type" value="Genomic_DNA"/>
</dbReference>
<proteinExistence type="predicted"/>
<accession>A0A2G9T8E1</accession>
<gene>
    <name evidence="1" type="ORF">TELCIR_24405</name>
</gene>
<reference evidence="1 2" key="1">
    <citation type="submission" date="2015-09" db="EMBL/GenBank/DDBJ databases">
        <title>Draft genome of the parasitic nematode Teladorsagia circumcincta isolate WARC Sus (inbred).</title>
        <authorList>
            <person name="Mitreva M."/>
        </authorList>
    </citation>
    <scope>NUCLEOTIDE SEQUENCE [LARGE SCALE GENOMIC DNA]</scope>
    <source>
        <strain evidence="1 2">S</strain>
    </source>
</reference>
<feature type="non-terminal residue" evidence="1">
    <location>
        <position position="96"/>
    </location>
</feature>
<dbReference type="Proteomes" id="UP000230423">
    <property type="component" value="Unassembled WGS sequence"/>
</dbReference>
<name>A0A2G9T8E1_TELCI</name>
<dbReference type="AlphaFoldDB" id="A0A2G9T8E1"/>
<protein>
    <submittedName>
        <fullName evidence="1">Uncharacterized protein</fullName>
    </submittedName>
</protein>
<keyword evidence="2" id="KW-1185">Reference proteome</keyword>